<dbReference type="GeneID" id="95988526"/>
<feature type="compositionally biased region" description="Acidic residues" evidence="3">
    <location>
        <begin position="245"/>
        <end position="254"/>
    </location>
</feature>
<dbReference type="Proteomes" id="UP001565368">
    <property type="component" value="Unassembled WGS sequence"/>
</dbReference>
<gene>
    <name evidence="4" type="ORF">Q8F55_007483</name>
</gene>
<organism evidence="4 5">
    <name type="scientific">Vanrija albida</name>
    <dbReference type="NCBI Taxonomy" id="181172"/>
    <lineage>
        <taxon>Eukaryota</taxon>
        <taxon>Fungi</taxon>
        <taxon>Dikarya</taxon>
        <taxon>Basidiomycota</taxon>
        <taxon>Agaricomycotina</taxon>
        <taxon>Tremellomycetes</taxon>
        <taxon>Trichosporonales</taxon>
        <taxon>Trichosporonaceae</taxon>
        <taxon>Vanrija</taxon>
    </lineage>
</organism>
<evidence type="ECO:0000313" key="4">
    <source>
        <dbReference type="EMBL" id="KAL1405806.1"/>
    </source>
</evidence>
<protein>
    <submittedName>
        <fullName evidence="4">Uncharacterized protein</fullName>
    </submittedName>
</protein>
<dbReference type="InterPro" id="IPR014612">
    <property type="entry name" value="Pop7/Rpp20"/>
</dbReference>
<dbReference type="RefSeq" id="XP_069205750.1">
    <property type="nucleotide sequence ID" value="XM_069355909.1"/>
</dbReference>
<accession>A0ABR3PTN8</accession>
<keyword evidence="2" id="KW-0539">Nucleus</keyword>
<feature type="compositionally biased region" description="Pro residues" evidence="3">
    <location>
        <begin position="23"/>
        <end position="32"/>
    </location>
</feature>
<feature type="compositionally biased region" description="Basic residues" evidence="3">
    <location>
        <begin position="217"/>
        <end position="228"/>
    </location>
</feature>
<comment type="subcellular location">
    <subcellularLocation>
        <location evidence="1">Nucleus</location>
    </subcellularLocation>
</comment>
<dbReference type="PANTHER" id="PTHR15314">
    <property type="entry name" value="RIBONUCLEASE P PROTEIN SUBUNIT P20"/>
    <property type="match status" value="1"/>
</dbReference>
<feature type="region of interest" description="Disordered" evidence="3">
    <location>
        <begin position="1"/>
        <end position="62"/>
    </location>
</feature>
<evidence type="ECO:0000256" key="3">
    <source>
        <dbReference type="SAM" id="MobiDB-lite"/>
    </source>
</evidence>
<evidence type="ECO:0000256" key="1">
    <source>
        <dbReference type="ARBA" id="ARBA00004123"/>
    </source>
</evidence>
<evidence type="ECO:0000256" key="2">
    <source>
        <dbReference type="ARBA" id="ARBA00023242"/>
    </source>
</evidence>
<dbReference type="PANTHER" id="PTHR15314:SF1">
    <property type="entry name" value="RIBONUCLEASE P PROTEIN SUBUNIT P20"/>
    <property type="match status" value="1"/>
</dbReference>
<keyword evidence="5" id="KW-1185">Reference proteome</keyword>
<dbReference type="EMBL" id="JBBXJM010000006">
    <property type="protein sequence ID" value="KAL1405806.1"/>
    <property type="molecule type" value="Genomic_DNA"/>
</dbReference>
<feature type="region of interest" description="Disordered" evidence="3">
    <location>
        <begin position="202"/>
        <end position="254"/>
    </location>
</feature>
<feature type="compositionally biased region" description="Basic and acidic residues" evidence="3">
    <location>
        <begin position="202"/>
        <end position="211"/>
    </location>
</feature>
<sequence>MATSPPPEAGPSRLAGARRKLQPPAPPRPKPTVPARAGRTLPTKVLQGAGTRRTDTTRPGFGRDTIFVTRNVPLGGLLRRASSLVNDEGYTQLTLYALGAAIPQAMVLLHAILDVLPYPVGPKGMWYELSTTTVDCTDEVEGTRHLDEDDEFAGLGALKLVSSKLVTRTKPAVHITIHIAAKTKSVPIHGGYADAIVEPTAQDRRYKERKPGSKARPNAKLRARRVAAAKREKEAAAESAHAMAIDDEEGAMNY</sequence>
<reference evidence="4 5" key="1">
    <citation type="submission" date="2023-08" db="EMBL/GenBank/DDBJ databases">
        <title>Annotated Genome Sequence of Vanrija albida AlHP1.</title>
        <authorList>
            <person name="Herzog R."/>
        </authorList>
    </citation>
    <scope>NUCLEOTIDE SEQUENCE [LARGE SCALE GENOMIC DNA]</scope>
    <source>
        <strain evidence="4 5">AlHP1</strain>
    </source>
</reference>
<proteinExistence type="predicted"/>
<comment type="caution">
    <text evidence="4">The sequence shown here is derived from an EMBL/GenBank/DDBJ whole genome shotgun (WGS) entry which is preliminary data.</text>
</comment>
<name>A0ABR3PTN8_9TREE</name>
<evidence type="ECO:0000313" key="5">
    <source>
        <dbReference type="Proteomes" id="UP001565368"/>
    </source>
</evidence>